<dbReference type="Proteomes" id="UP000572754">
    <property type="component" value="Unassembled WGS sequence"/>
</dbReference>
<accession>A0A8H5U7E4</accession>
<sequence>MLGRKDVTSYARRDKGYPFDSFLNRSKTNTPQIAITNYNMQFSAISLFLVAAMGVAATPIDPPAIALDARGNLEKRLDYKGVQQHMQIQGPERQDRVQEVWHLRQPEVH</sequence>
<evidence type="ECO:0000313" key="2">
    <source>
        <dbReference type="Proteomes" id="UP000572754"/>
    </source>
</evidence>
<proteinExistence type="predicted"/>
<dbReference type="EMBL" id="JAAQPE010000158">
    <property type="protein sequence ID" value="KAF5682662.1"/>
    <property type="molecule type" value="Genomic_DNA"/>
</dbReference>
<reference evidence="1 2" key="2">
    <citation type="submission" date="2020-05" db="EMBL/GenBank/DDBJ databases">
        <title>Identification and distribution of gene clusters putatively required for synthesis of sphingolipid metabolism inhibitors in phylogenetically diverse species of the filamentous fungus Fusarium.</title>
        <authorList>
            <person name="Kim H.-S."/>
            <person name="Busman M."/>
            <person name="Brown D.W."/>
            <person name="Divon H."/>
            <person name="Uhlig S."/>
            <person name="Proctor R.H."/>
        </authorList>
    </citation>
    <scope>NUCLEOTIDE SEQUENCE [LARGE SCALE GENOMIC DNA]</scope>
    <source>
        <strain evidence="1 2">NRRL 25331</strain>
    </source>
</reference>
<keyword evidence="2" id="KW-1185">Reference proteome</keyword>
<protein>
    <submittedName>
        <fullName evidence="1">Uncharacterized protein</fullName>
    </submittedName>
</protein>
<dbReference type="AlphaFoldDB" id="A0A8H5U7E4"/>
<gene>
    <name evidence="1" type="ORF">FCIRC_4870</name>
</gene>
<evidence type="ECO:0000313" key="1">
    <source>
        <dbReference type="EMBL" id="KAF5682662.1"/>
    </source>
</evidence>
<organism evidence="1 2">
    <name type="scientific">Fusarium circinatum</name>
    <name type="common">Pitch canker fungus</name>
    <name type="synonym">Gibberella circinata</name>
    <dbReference type="NCBI Taxonomy" id="48490"/>
    <lineage>
        <taxon>Eukaryota</taxon>
        <taxon>Fungi</taxon>
        <taxon>Dikarya</taxon>
        <taxon>Ascomycota</taxon>
        <taxon>Pezizomycotina</taxon>
        <taxon>Sordariomycetes</taxon>
        <taxon>Hypocreomycetidae</taxon>
        <taxon>Hypocreales</taxon>
        <taxon>Nectriaceae</taxon>
        <taxon>Fusarium</taxon>
        <taxon>Fusarium fujikuroi species complex</taxon>
    </lineage>
</organism>
<comment type="caution">
    <text evidence="1">The sequence shown here is derived from an EMBL/GenBank/DDBJ whole genome shotgun (WGS) entry which is preliminary data.</text>
</comment>
<reference evidence="2" key="1">
    <citation type="journal article" date="2020" name="BMC Genomics">
        <title>Correction to: Identification and distribution of gene clusters required for synthesis of sphingolipid metabolism inhibitors in diverse species of the filamentous fungus Fusarium.</title>
        <authorList>
            <person name="Kim H.S."/>
            <person name="Lohmar J.M."/>
            <person name="Busman M."/>
            <person name="Brown D.W."/>
            <person name="Naumann T.A."/>
            <person name="Divon H.H."/>
            <person name="Lysoe E."/>
            <person name="Uhlig S."/>
            <person name="Proctor R.H."/>
        </authorList>
    </citation>
    <scope>NUCLEOTIDE SEQUENCE [LARGE SCALE GENOMIC DNA]</scope>
    <source>
        <strain evidence="2">NRRL 25331</strain>
    </source>
</reference>
<name>A0A8H5U7E4_FUSCI</name>